<proteinExistence type="predicted"/>
<dbReference type="Proteomes" id="UP000030907">
    <property type="component" value="Chromosome"/>
</dbReference>
<evidence type="ECO:0000313" key="3">
    <source>
        <dbReference type="Proteomes" id="UP000030907"/>
    </source>
</evidence>
<keyword evidence="1" id="KW-0472">Membrane</keyword>
<name>A0A0A7PIE3_9SPHN</name>
<feature type="transmembrane region" description="Helical" evidence="1">
    <location>
        <begin position="54"/>
        <end position="73"/>
    </location>
</feature>
<feature type="transmembrane region" description="Helical" evidence="1">
    <location>
        <begin position="111"/>
        <end position="132"/>
    </location>
</feature>
<feature type="transmembrane region" description="Helical" evidence="1">
    <location>
        <begin position="258"/>
        <end position="281"/>
    </location>
</feature>
<feature type="transmembrane region" description="Helical" evidence="1">
    <location>
        <begin position="227"/>
        <end position="252"/>
    </location>
</feature>
<keyword evidence="1" id="KW-1133">Transmembrane helix</keyword>
<keyword evidence="3" id="KW-1185">Reference proteome</keyword>
<feature type="transmembrane region" description="Helical" evidence="1">
    <location>
        <begin position="369"/>
        <end position="390"/>
    </location>
</feature>
<protein>
    <submittedName>
        <fullName evidence="2">Putative membrane protein</fullName>
    </submittedName>
</protein>
<sequence length="467" mass="50198">MVQEQARTEKAGASRAALHLVTALIGGIYAWFLITTYAELSTQWSYLGFWYQPPSPLLTGATIGLSALLGMFLPMHSWTIVGFAKWALYFLLFIPSVIIPPQQGILPMGDLIFLLAVIWSSAAAFILLLSDGKPFAKLRLAPRTFWAGVLGVWAVGNVGIFVIFGETLNIVGLEQVYEQRAAATTLGGALMGYVMGTLSGAVNPFLLVAGITRRQPVLIAAGLIGQLLIYSTLAGKVVLGSTLLTIGVFFVFRNGRVMFGRIYAAVLFFAVLGPIVSVYRAGTGVFSNISDLVYMRILALPGVLVGVYSDFFLNYPVTYLSHSLVGRPFSEYPYGMESVGQVIGRYVTPTAAVAEINNYNANFIAADGIAGFGTLGVPLILFLAGLWLWISSRLIGEIDRRIACAVLMPFVVSLADASLFTAILTGGGGMAALLLYLYRSTEEYGKITAPARLKAQSAGNVRGVRVR</sequence>
<feature type="transmembrane region" description="Helical" evidence="1">
    <location>
        <begin position="12"/>
        <end position="34"/>
    </location>
</feature>
<organism evidence="2 3">
    <name type="scientific">Sphingopyxis fribergensis</name>
    <dbReference type="NCBI Taxonomy" id="1515612"/>
    <lineage>
        <taxon>Bacteria</taxon>
        <taxon>Pseudomonadati</taxon>
        <taxon>Pseudomonadota</taxon>
        <taxon>Alphaproteobacteria</taxon>
        <taxon>Sphingomonadales</taxon>
        <taxon>Sphingomonadaceae</taxon>
        <taxon>Sphingopyxis</taxon>
    </lineage>
</organism>
<feature type="transmembrane region" description="Helical" evidence="1">
    <location>
        <begin position="185"/>
        <end position="206"/>
    </location>
</feature>
<dbReference type="AlphaFoldDB" id="A0A0A7PIE3"/>
<feature type="transmembrane region" description="Helical" evidence="1">
    <location>
        <begin position="293"/>
        <end position="313"/>
    </location>
</feature>
<evidence type="ECO:0000256" key="1">
    <source>
        <dbReference type="SAM" id="Phobius"/>
    </source>
</evidence>
<gene>
    <name evidence="2" type="ORF">SKP52_10540</name>
</gene>
<evidence type="ECO:0000313" key="2">
    <source>
        <dbReference type="EMBL" id="AJA09013.1"/>
    </source>
</evidence>
<feature type="transmembrane region" description="Helical" evidence="1">
    <location>
        <begin position="80"/>
        <end position="99"/>
    </location>
</feature>
<feature type="transmembrane region" description="Helical" evidence="1">
    <location>
        <begin position="402"/>
        <end position="435"/>
    </location>
</feature>
<dbReference type="EMBL" id="CP009122">
    <property type="protein sequence ID" value="AJA09013.1"/>
    <property type="molecule type" value="Genomic_DNA"/>
</dbReference>
<dbReference type="KEGG" id="sphk:SKP52_10540"/>
<feature type="transmembrane region" description="Helical" evidence="1">
    <location>
        <begin position="144"/>
        <end position="165"/>
    </location>
</feature>
<keyword evidence="1" id="KW-0812">Transmembrane</keyword>
<dbReference type="STRING" id="1515612.SKP52_10540"/>
<reference evidence="2 3" key="1">
    <citation type="journal article" date="2015" name="Int. J. Syst. Evol. Microbiol.">
        <title>Description of Sphingopyxis fribergensis sp. nov. - a soil bacterium with the ability to degrade styrene and phenylacetic acid.</title>
        <authorList>
            <person name="Oelschlagel M."/>
            <person name="Ruckert C."/>
            <person name="Kalinowski J."/>
            <person name="Schmidt G."/>
            <person name="Schlomann M."/>
            <person name="Tischler D."/>
        </authorList>
    </citation>
    <scope>NUCLEOTIDE SEQUENCE [LARGE SCALE GENOMIC DNA]</scope>
    <source>
        <strain evidence="2 3">Kp5.2</strain>
    </source>
</reference>
<accession>A0A0A7PIE3</accession>
<dbReference type="HOGENOM" id="CLU_585122_0_0_5"/>